<sequence>MVVCFDLENVISCPRANISSFFYRRKLSVYNLTAHCSSNSSAYCAIWHEKLAGRGSNEIASALIVILEKIVEEYNPKTITLWSDSCVPQNRNSAIAFSLKDFLQKHQVDVIHQKYCEPGHSAIQEVDSIHSCIERRLSQQETFSPLGVMNCLKTCMRKPITIIQMREGHFKNYLESSKLLHFKSVPFSKVKQISYRKDATFEIEYKLSFEDGHTGNSCSIRSQSMKRRLSSPERWPAVKSINKKIELTHDKIKDLRAMLKFMTPKDKVFMSKLTE</sequence>
<dbReference type="InterPro" id="IPR057191">
    <property type="entry name" value="DUF7869"/>
</dbReference>
<evidence type="ECO:0000259" key="1">
    <source>
        <dbReference type="Pfam" id="PF25273"/>
    </source>
</evidence>
<proteinExistence type="predicted"/>
<keyword evidence="3" id="KW-1185">Reference proteome</keyword>
<evidence type="ECO:0000313" key="2">
    <source>
        <dbReference type="EMBL" id="KAK6178327.1"/>
    </source>
</evidence>
<name>A0AAN8JIR7_PATCE</name>
<evidence type="ECO:0000313" key="3">
    <source>
        <dbReference type="Proteomes" id="UP001347796"/>
    </source>
</evidence>
<dbReference type="PANTHER" id="PTHR10773:SF19">
    <property type="match status" value="1"/>
</dbReference>
<organism evidence="2 3">
    <name type="scientific">Patella caerulea</name>
    <name type="common">Rayed Mediterranean limpet</name>
    <dbReference type="NCBI Taxonomy" id="87958"/>
    <lineage>
        <taxon>Eukaryota</taxon>
        <taxon>Metazoa</taxon>
        <taxon>Spiralia</taxon>
        <taxon>Lophotrochozoa</taxon>
        <taxon>Mollusca</taxon>
        <taxon>Gastropoda</taxon>
        <taxon>Patellogastropoda</taxon>
        <taxon>Patelloidea</taxon>
        <taxon>Patellidae</taxon>
        <taxon>Patella</taxon>
    </lineage>
</organism>
<dbReference type="PANTHER" id="PTHR10773">
    <property type="entry name" value="DNA-DIRECTED RNA POLYMERASES I, II, AND III SUBUNIT RPABC2"/>
    <property type="match status" value="1"/>
</dbReference>
<dbReference type="Proteomes" id="UP001347796">
    <property type="component" value="Unassembled WGS sequence"/>
</dbReference>
<reference evidence="2 3" key="1">
    <citation type="submission" date="2024-01" db="EMBL/GenBank/DDBJ databases">
        <title>The genome of the rayed Mediterranean limpet Patella caerulea (Linnaeus, 1758).</title>
        <authorList>
            <person name="Anh-Thu Weber A."/>
            <person name="Halstead-Nussloch G."/>
        </authorList>
    </citation>
    <scope>NUCLEOTIDE SEQUENCE [LARGE SCALE GENOMIC DNA]</scope>
    <source>
        <strain evidence="2">AATW-2023a</strain>
        <tissue evidence="2">Whole specimen</tissue>
    </source>
</reference>
<dbReference type="Pfam" id="PF25273">
    <property type="entry name" value="DUF7869"/>
    <property type="match status" value="1"/>
</dbReference>
<feature type="domain" description="DUF7869" evidence="1">
    <location>
        <begin position="41"/>
        <end position="175"/>
    </location>
</feature>
<gene>
    <name evidence="2" type="ORF">SNE40_013126</name>
</gene>
<accession>A0AAN8JIR7</accession>
<dbReference type="AlphaFoldDB" id="A0AAN8JIR7"/>
<comment type="caution">
    <text evidence="2">The sequence shown here is derived from an EMBL/GenBank/DDBJ whole genome shotgun (WGS) entry which is preliminary data.</text>
</comment>
<protein>
    <recommendedName>
        <fullName evidence="1">DUF7869 domain-containing protein</fullName>
    </recommendedName>
</protein>
<dbReference type="EMBL" id="JAZGQO010000009">
    <property type="protein sequence ID" value="KAK6178327.1"/>
    <property type="molecule type" value="Genomic_DNA"/>
</dbReference>